<dbReference type="HOGENOM" id="CLU_216719_0_0_9"/>
<reference key="1">
    <citation type="submission" date="2010-08" db="EMBL/GenBank/DDBJ databases">
        <authorList>
            <person name="Zeigler D.R."/>
        </authorList>
    </citation>
    <scope>NUCLEOTIDE SEQUENCE</scope>
    <source>
        <strain>W23</strain>
    </source>
</reference>
<gene>
    <name evidence="1" type="ordered locus">BSUW23_19080</name>
</gene>
<dbReference type="EMBL" id="CP002183">
    <property type="protein sequence ID" value="ADM39850.1"/>
    <property type="molecule type" value="Genomic_DNA"/>
</dbReference>
<dbReference type="KEGG" id="bss:BSUW23_19080"/>
<proteinExistence type="predicted"/>
<sequence length="47" mass="5567">MLKKFHFFPNLPQINISASSFENESLYLQELGLIHKRKRSMETKDLS</sequence>
<dbReference type="AlphaFoldDB" id="E0TWR4"/>
<evidence type="ECO:0000313" key="2">
    <source>
        <dbReference type="Proteomes" id="UP000002233"/>
    </source>
</evidence>
<dbReference type="Proteomes" id="UP000002233">
    <property type="component" value="Chromosome"/>
</dbReference>
<evidence type="ECO:0000313" key="1">
    <source>
        <dbReference type="EMBL" id="ADM39850.1"/>
    </source>
</evidence>
<organism evidence="1 2">
    <name type="scientific">Bacillus spizizenii (strain ATCC 23059 / NRRL B-14472 / W23)</name>
    <name type="common">Bacillus subtilis subsp. spizizenii</name>
    <dbReference type="NCBI Taxonomy" id="655816"/>
    <lineage>
        <taxon>Bacteria</taxon>
        <taxon>Bacillati</taxon>
        <taxon>Bacillota</taxon>
        <taxon>Bacilli</taxon>
        <taxon>Bacillales</taxon>
        <taxon>Bacillaceae</taxon>
        <taxon>Bacillus</taxon>
    </lineage>
</organism>
<protein>
    <submittedName>
        <fullName evidence="1">Uncharacterized protein</fullName>
    </submittedName>
</protein>
<name>E0TWR4_BACSH</name>
<accession>E0TWR4</accession>
<reference evidence="1 2" key="2">
    <citation type="journal article" date="2011" name="Microbiology">
        <title>The genome sequence of Bacillus subtilis subsp. spizizenii W23: insights into speciation within the B. subtilis complex and into the history of B. subtilis genetics.</title>
        <authorList>
            <person name="Zeigler D.R."/>
        </authorList>
    </citation>
    <scope>NUCLEOTIDE SEQUENCE [LARGE SCALE GENOMIC DNA]</scope>
    <source>
        <strain evidence="2">ATCC 23059 / NRRL B-14472 / W23</strain>
    </source>
</reference>